<dbReference type="PROSITE" id="PS51257">
    <property type="entry name" value="PROKAR_LIPOPROTEIN"/>
    <property type="match status" value="1"/>
</dbReference>
<gene>
    <name evidence="2" type="ORF">PPYR1160_LOCUS6316</name>
</gene>
<evidence type="ECO:0000256" key="1">
    <source>
        <dbReference type="SAM" id="SignalP"/>
    </source>
</evidence>
<keyword evidence="1" id="KW-0732">Signal</keyword>
<protein>
    <submittedName>
        <fullName evidence="2">Uncharacterized protein</fullName>
    </submittedName>
</protein>
<reference evidence="2" key="1">
    <citation type="submission" date="2021-01" db="EMBL/GenBank/DDBJ databases">
        <authorList>
            <person name="Corre E."/>
            <person name="Pelletier E."/>
            <person name="Niang G."/>
            <person name="Scheremetjew M."/>
            <person name="Finn R."/>
            <person name="Kale V."/>
            <person name="Holt S."/>
            <person name="Cochrane G."/>
            <person name="Meng A."/>
            <person name="Brown T."/>
            <person name="Cohen L."/>
        </authorList>
    </citation>
    <scope>NUCLEOTIDE SEQUENCE</scope>
    <source>
        <strain evidence="2">CCMP2078</strain>
    </source>
</reference>
<dbReference type="EMBL" id="HBEA01008204">
    <property type="protein sequence ID" value="CAD8256824.1"/>
    <property type="molecule type" value="Transcribed_RNA"/>
</dbReference>
<dbReference type="AlphaFoldDB" id="A0A7R9YAY9"/>
<name>A0A7R9YAY9_9STRA</name>
<organism evidence="2">
    <name type="scientific">Pinguiococcus pyrenoidosus</name>
    <dbReference type="NCBI Taxonomy" id="172671"/>
    <lineage>
        <taxon>Eukaryota</taxon>
        <taxon>Sar</taxon>
        <taxon>Stramenopiles</taxon>
        <taxon>Ochrophyta</taxon>
        <taxon>Pinguiophyceae</taxon>
        <taxon>Pinguiochrysidales</taxon>
        <taxon>Pinguiochrysidaceae</taxon>
        <taxon>Pinguiococcus</taxon>
    </lineage>
</organism>
<proteinExistence type="predicted"/>
<evidence type="ECO:0000313" key="2">
    <source>
        <dbReference type="EMBL" id="CAD8256824.1"/>
    </source>
</evidence>
<feature type="chain" id="PRO_5030924270" evidence="1">
    <location>
        <begin position="23"/>
        <end position="222"/>
    </location>
</feature>
<accession>A0A7R9YAY9</accession>
<feature type="signal peptide" evidence="1">
    <location>
        <begin position="1"/>
        <end position="22"/>
    </location>
</feature>
<sequence length="222" mass="24978">MNRFGLASCGLGLACLFVGVSSNYPQAPSEGYSHEKFITWGFEDWDFPPDDFKIYFDGPVSITRIEGFVAASMLPEDPRKHPHKSHYIRQALLSCHNGTRGPLRGEHAAEPWTQAEQPNRLRRYEQSLTLSPVEINIKQHDRVPVHLPVSYHYRVGDVIIQEGKPFICHTDLQSYTGEGNDPSLKSKDGVSTDDSECIDLEVHFVIHYVSLPRDAAAIRSST</sequence>